<organism evidence="2 3">
    <name type="scientific">Rubrobacter taiwanensis</name>
    <dbReference type="NCBI Taxonomy" id="185139"/>
    <lineage>
        <taxon>Bacteria</taxon>
        <taxon>Bacillati</taxon>
        <taxon>Actinomycetota</taxon>
        <taxon>Rubrobacteria</taxon>
        <taxon>Rubrobacterales</taxon>
        <taxon>Rubrobacteraceae</taxon>
        <taxon>Rubrobacter</taxon>
    </lineage>
</organism>
<evidence type="ECO:0000313" key="3">
    <source>
        <dbReference type="Proteomes" id="UP000295244"/>
    </source>
</evidence>
<dbReference type="AlphaFoldDB" id="A0A4R1B932"/>
<dbReference type="EMBL" id="SKBU01000042">
    <property type="protein sequence ID" value="TCJ13049.1"/>
    <property type="molecule type" value="Genomic_DNA"/>
</dbReference>
<gene>
    <name evidence="2" type="ORF">E0L93_15195</name>
</gene>
<dbReference type="InterPro" id="IPR038695">
    <property type="entry name" value="Saro_0823-like_sf"/>
</dbReference>
<name>A0A4R1B932_9ACTN</name>
<dbReference type="RefSeq" id="WP_132692934.1">
    <property type="nucleotide sequence ID" value="NZ_SKBU01000042.1"/>
</dbReference>
<dbReference type="InterPro" id="IPR003795">
    <property type="entry name" value="DUF192"/>
</dbReference>
<dbReference type="PANTHER" id="PTHR37953:SF1">
    <property type="entry name" value="UPF0127 PROTEIN MJ1496"/>
    <property type="match status" value="1"/>
</dbReference>
<evidence type="ECO:0000313" key="2">
    <source>
        <dbReference type="EMBL" id="TCJ13049.1"/>
    </source>
</evidence>
<sequence>MRLAVAALVCVLLLTGCSANEPAPEPPATPENELPTLTIDASGGGEVAVRVEIASTPAERSRGLMGRTALAEDAGMLFVFEREQTLSFWMKDTLIPLSIAFISAEGEIVDIQDMQPLDETPHRSARPARYALEVNQGFFEERGVKVGDAVKLPEEAL</sequence>
<keyword evidence="3" id="KW-1185">Reference proteome</keyword>
<feature type="chain" id="PRO_5020351066" evidence="1">
    <location>
        <begin position="20"/>
        <end position="157"/>
    </location>
</feature>
<dbReference type="Gene3D" id="2.60.120.1140">
    <property type="entry name" value="Protein of unknown function DUF192"/>
    <property type="match status" value="1"/>
</dbReference>
<dbReference type="PANTHER" id="PTHR37953">
    <property type="entry name" value="UPF0127 PROTEIN MJ1496"/>
    <property type="match status" value="1"/>
</dbReference>
<proteinExistence type="predicted"/>
<dbReference type="PROSITE" id="PS51257">
    <property type="entry name" value="PROKAR_LIPOPROTEIN"/>
    <property type="match status" value="1"/>
</dbReference>
<evidence type="ECO:0000256" key="1">
    <source>
        <dbReference type="SAM" id="SignalP"/>
    </source>
</evidence>
<dbReference type="Proteomes" id="UP000295244">
    <property type="component" value="Unassembled WGS sequence"/>
</dbReference>
<dbReference type="Pfam" id="PF02643">
    <property type="entry name" value="DUF192"/>
    <property type="match status" value="1"/>
</dbReference>
<keyword evidence="1" id="KW-0732">Signal</keyword>
<feature type="signal peptide" evidence="1">
    <location>
        <begin position="1"/>
        <end position="19"/>
    </location>
</feature>
<comment type="caution">
    <text evidence="2">The sequence shown here is derived from an EMBL/GenBank/DDBJ whole genome shotgun (WGS) entry which is preliminary data.</text>
</comment>
<reference evidence="2 3" key="1">
    <citation type="submission" date="2019-03" db="EMBL/GenBank/DDBJ databases">
        <title>Whole genome sequence of a novel Rubrobacter taiwanensis strain, isolated from Yellowstone National Park.</title>
        <authorList>
            <person name="Freed S."/>
            <person name="Ramaley R.F."/>
            <person name="Kyndt J.A."/>
        </authorList>
    </citation>
    <scope>NUCLEOTIDE SEQUENCE [LARGE SCALE GENOMIC DNA]</scope>
    <source>
        <strain evidence="2 3">Yellowstone</strain>
    </source>
</reference>
<protein>
    <submittedName>
        <fullName evidence="2">DUF192 domain-containing protein</fullName>
    </submittedName>
</protein>
<accession>A0A4R1B932</accession>
<dbReference type="OrthoDB" id="9808290at2"/>